<keyword evidence="3" id="KW-0378">Hydrolase</keyword>
<dbReference type="InterPro" id="IPR000639">
    <property type="entry name" value="Epox_hydrolase-like"/>
</dbReference>
<dbReference type="Pfam" id="PF06441">
    <property type="entry name" value="EHN"/>
    <property type="match status" value="1"/>
</dbReference>
<comment type="caution">
    <text evidence="6">The sequence shown here is derived from an EMBL/GenBank/DDBJ whole genome shotgun (WGS) entry which is preliminary data.</text>
</comment>
<keyword evidence="7" id="KW-1185">Reference proteome</keyword>
<dbReference type="PANTHER" id="PTHR21661">
    <property type="entry name" value="EPOXIDE HYDROLASE 1-RELATED"/>
    <property type="match status" value="1"/>
</dbReference>
<evidence type="ECO:0000256" key="4">
    <source>
        <dbReference type="PIRSR" id="PIRSR001112-1"/>
    </source>
</evidence>
<dbReference type="PIRSF" id="PIRSF001112">
    <property type="entry name" value="Epoxide_hydrolase"/>
    <property type="match status" value="1"/>
</dbReference>
<protein>
    <submittedName>
        <fullName evidence="6">Alpha/beta-hydrolase</fullName>
    </submittedName>
</protein>
<dbReference type="AlphaFoldDB" id="A0A8K0XRG3"/>
<dbReference type="EMBL" id="JAEVFJ010000011">
    <property type="protein sequence ID" value="KAH8101792.1"/>
    <property type="molecule type" value="Genomic_DNA"/>
</dbReference>
<sequence>MSSEQSFTLAIPDADLDILRKKLELVRLPDELEDANWDYGVPLADVQRLVARWRSGFDWRATEAKINQLPQFTRDIEVDGFGKLNIHYVHQKSSAPDAIPLIFIHGWPGHFWEVSKILPLLTSSSEKSPSFHVVALSLPGFGFSEAPKKKGFSVAQFAEVSHKLMLALGYNEYVAQGGDWGHLAARNMAYKYPEHVKAWHTNFPFCQPPSPLKNPFLFLRFMVTPFSKRDWAGIHRMMDWVKNGQGYSGIQQTRPQTHGYSLADSPVSLLAWIYDKLVAWTDDYKWDDDEVLSWVSIYWFSRAGPAASSRIYAEFHKEPSGVPPYTSVPLGISYFPKEIIPVPKLWTRTIGNVVFDFQHEAGGHFAAYERPEDLVDDLRSMFSKERGLKLF</sequence>
<gene>
    <name evidence="6" type="ORF">BXZ70DRAFT_931927</name>
</gene>
<dbReference type="GO" id="GO:0004301">
    <property type="term" value="F:epoxide hydrolase activity"/>
    <property type="evidence" value="ECO:0007669"/>
    <property type="project" value="TreeGrafter"/>
</dbReference>
<proteinExistence type="inferred from homology"/>
<evidence type="ECO:0000313" key="6">
    <source>
        <dbReference type="EMBL" id="KAH8101792.1"/>
    </source>
</evidence>
<dbReference type="InterPro" id="IPR016292">
    <property type="entry name" value="Epoxide_hydrolase"/>
</dbReference>
<dbReference type="InterPro" id="IPR010497">
    <property type="entry name" value="Epoxide_hydro_N"/>
</dbReference>
<evidence type="ECO:0000256" key="3">
    <source>
        <dbReference type="ARBA" id="ARBA00022801"/>
    </source>
</evidence>
<accession>A0A8K0XRG3</accession>
<name>A0A8K0XRG3_9AGAR</name>
<evidence type="ECO:0000256" key="1">
    <source>
        <dbReference type="ARBA" id="ARBA00010088"/>
    </source>
</evidence>
<comment type="similarity">
    <text evidence="1">Belongs to the peptidase S33 family.</text>
</comment>
<organism evidence="6 7">
    <name type="scientific">Cristinia sonorae</name>
    <dbReference type="NCBI Taxonomy" id="1940300"/>
    <lineage>
        <taxon>Eukaryota</taxon>
        <taxon>Fungi</taxon>
        <taxon>Dikarya</taxon>
        <taxon>Basidiomycota</taxon>
        <taxon>Agaricomycotina</taxon>
        <taxon>Agaricomycetes</taxon>
        <taxon>Agaricomycetidae</taxon>
        <taxon>Agaricales</taxon>
        <taxon>Pleurotineae</taxon>
        <taxon>Stephanosporaceae</taxon>
        <taxon>Cristinia</taxon>
    </lineage>
</organism>
<feature type="active site" description="Proton acceptor" evidence="4">
    <location>
        <position position="364"/>
    </location>
</feature>
<dbReference type="PRINTS" id="PR00412">
    <property type="entry name" value="EPOXHYDRLASE"/>
</dbReference>
<dbReference type="Gene3D" id="3.40.50.1820">
    <property type="entry name" value="alpha/beta hydrolase"/>
    <property type="match status" value="1"/>
</dbReference>
<feature type="domain" description="Epoxide hydrolase N-terminal" evidence="5">
    <location>
        <begin position="5"/>
        <end position="114"/>
    </location>
</feature>
<reference evidence="6" key="1">
    <citation type="journal article" date="2021" name="New Phytol.">
        <title>Evolutionary innovations through gain and loss of genes in the ectomycorrhizal Boletales.</title>
        <authorList>
            <person name="Wu G."/>
            <person name="Miyauchi S."/>
            <person name="Morin E."/>
            <person name="Kuo A."/>
            <person name="Drula E."/>
            <person name="Varga T."/>
            <person name="Kohler A."/>
            <person name="Feng B."/>
            <person name="Cao Y."/>
            <person name="Lipzen A."/>
            <person name="Daum C."/>
            <person name="Hundley H."/>
            <person name="Pangilinan J."/>
            <person name="Johnson J."/>
            <person name="Barry K."/>
            <person name="LaButti K."/>
            <person name="Ng V."/>
            <person name="Ahrendt S."/>
            <person name="Min B."/>
            <person name="Choi I.G."/>
            <person name="Park H."/>
            <person name="Plett J.M."/>
            <person name="Magnuson J."/>
            <person name="Spatafora J.W."/>
            <person name="Nagy L.G."/>
            <person name="Henrissat B."/>
            <person name="Grigoriev I.V."/>
            <person name="Yang Z.L."/>
            <person name="Xu J."/>
            <person name="Martin F.M."/>
        </authorList>
    </citation>
    <scope>NUCLEOTIDE SEQUENCE</scope>
    <source>
        <strain evidence="6">KKN 215</strain>
    </source>
</reference>
<dbReference type="GO" id="GO:0097176">
    <property type="term" value="P:epoxide metabolic process"/>
    <property type="evidence" value="ECO:0007669"/>
    <property type="project" value="TreeGrafter"/>
</dbReference>
<dbReference type="InterPro" id="IPR029058">
    <property type="entry name" value="AB_hydrolase_fold"/>
</dbReference>
<keyword evidence="2" id="KW-0058">Aromatic hydrocarbons catabolism</keyword>
<evidence type="ECO:0000313" key="7">
    <source>
        <dbReference type="Proteomes" id="UP000813824"/>
    </source>
</evidence>
<feature type="active site" description="Nucleophile" evidence="4">
    <location>
        <position position="179"/>
    </location>
</feature>
<evidence type="ECO:0000259" key="5">
    <source>
        <dbReference type="Pfam" id="PF06441"/>
    </source>
</evidence>
<dbReference type="SUPFAM" id="SSF53474">
    <property type="entry name" value="alpha/beta-Hydrolases"/>
    <property type="match status" value="1"/>
</dbReference>
<evidence type="ECO:0000256" key="2">
    <source>
        <dbReference type="ARBA" id="ARBA00022797"/>
    </source>
</evidence>
<dbReference type="Proteomes" id="UP000813824">
    <property type="component" value="Unassembled WGS sequence"/>
</dbReference>
<dbReference type="PANTHER" id="PTHR21661:SF35">
    <property type="entry name" value="EPOXIDE HYDROLASE"/>
    <property type="match status" value="1"/>
</dbReference>
<feature type="active site" description="Proton donor" evidence="4">
    <location>
        <position position="312"/>
    </location>
</feature>
<dbReference type="OrthoDB" id="7130006at2759"/>